<evidence type="ECO:0000313" key="2">
    <source>
        <dbReference type="RefSeq" id="XP_073928448.1"/>
    </source>
</evidence>
<organism evidence="1 2">
    <name type="scientific">Castor canadensis</name>
    <name type="common">American beaver</name>
    <dbReference type="NCBI Taxonomy" id="51338"/>
    <lineage>
        <taxon>Eukaryota</taxon>
        <taxon>Metazoa</taxon>
        <taxon>Chordata</taxon>
        <taxon>Craniata</taxon>
        <taxon>Vertebrata</taxon>
        <taxon>Euteleostomi</taxon>
        <taxon>Mammalia</taxon>
        <taxon>Eutheria</taxon>
        <taxon>Euarchontoglires</taxon>
        <taxon>Glires</taxon>
        <taxon>Rodentia</taxon>
        <taxon>Castorimorpha</taxon>
        <taxon>Castoridae</taxon>
        <taxon>Castor</taxon>
    </lineage>
</organism>
<accession>A0AC58MGC3</accession>
<evidence type="ECO:0000313" key="1">
    <source>
        <dbReference type="Proteomes" id="UP001732720"/>
    </source>
</evidence>
<name>A0AC58MGC3_CASCN</name>
<keyword evidence="1" id="KW-1185">Reference proteome</keyword>
<proteinExistence type="predicted"/>
<sequence length="258" mass="28850">MARAAVAVLIHSLLLLRWSQTAAAATHHLLLKFTVKSQSRPLQPWCEVLGSVDEQHVLKYDSDSNKVEPLSLLINKLNGTKNWTELTQTLGDIGRELRIILLDINGTEISTDGHPTLQARIICQHEGEQCIGAFCQFGINTKIFFQFDAMNNIWNVTDPVSSGIKHKWEHDRELGNFLRRISMGDCSHWLKIFLKELYDPMSLVMKTSPISPVITTHHPSGQLKPSSTHNLPSKSPAAIYSPLILVISCVFSGLHLLS</sequence>
<gene>
    <name evidence="2" type="primary">LOC109694212</name>
</gene>
<dbReference type="Proteomes" id="UP001732720">
    <property type="component" value="Chromosome 1"/>
</dbReference>
<protein>
    <submittedName>
        <fullName evidence="2">Retinoic acid early transcript 1E-like</fullName>
    </submittedName>
</protein>
<reference evidence="2" key="1">
    <citation type="submission" date="2025-08" db="UniProtKB">
        <authorList>
            <consortium name="RefSeq"/>
        </authorList>
    </citation>
    <scope>IDENTIFICATION</scope>
</reference>
<dbReference type="RefSeq" id="XP_073928448.1">
    <property type="nucleotide sequence ID" value="XM_074072347.1"/>
</dbReference>